<dbReference type="Proteomes" id="UP000618460">
    <property type="component" value="Unassembled WGS sequence"/>
</dbReference>
<dbReference type="InterPro" id="IPR019668">
    <property type="entry name" value="Uncharacterised_YtzC"/>
</dbReference>
<keyword evidence="3" id="KW-1185">Reference proteome</keyword>
<evidence type="ECO:0000256" key="1">
    <source>
        <dbReference type="SAM" id="Coils"/>
    </source>
</evidence>
<dbReference type="OrthoDB" id="2970872at2"/>
<evidence type="ECO:0000313" key="3">
    <source>
        <dbReference type="Proteomes" id="UP000618460"/>
    </source>
</evidence>
<protein>
    <recommendedName>
        <fullName evidence="4">DUF2524 family protein</fullName>
    </recommendedName>
</protein>
<dbReference type="Pfam" id="PF10732">
    <property type="entry name" value="DUF2524"/>
    <property type="match status" value="1"/>
</dbReference>
<name>A0A917TTQ0_9BACI</name>
<dbReference type="EMBL" id="BMLG01000015">
    <property type="protein sequence ID" value="GGM36898.1"/>
    <property type="molecule type" value="Genomic_DNA"/>
</dbReference>
<sequence>MATRQSMEELIAKAEQKLDVAKKQLDRVNRNGYEVDEAYTEAQIELSNMDSEIDKMMLSANHQQREQLHRLHLQVTDYWNDMILDANDLHH</sequence>
<organism evidence="2 3">
    <name type="scientific">Paraliobacillus quinghaiensis</name>
    <dbReference type="NCBI Taxonomy" id="470815"/>
    <lineage>
        <taxon>Bacteria</taxon>
        <taxon>Bacillati</taxon>
        <taxon>Bacillota</taxon>
        <taxon>Bacilli</taxon>
        <taxon>Bacillales</taxon>
        <taxon>Bacillaceae</taxon>
        <taxon>Paraliobacillus</taxon>
    </lineage>
</organism>
<evidence type="ECO:0000313" key="2">
    <source>
        <dbReference type="EMBL" id="GGM36898.1"/>
    </source>
</evidence>
<feature type="coiled-coil region" evidence="1">
    <location>
        <begin position="4"/>
        <end position="31"/>
    </location>
</feature>
<evidence type="ECO:0008006" key="4">
    <source>
        <dbReference type="Google" id="ProtNLM"/>
    </source>
</evidence>
<comment type="caution">
    <text evidence="2">The sequence shown here is derived from an EMBL/GenBank/DDBJ whole genome shotgun (WGS) entry which is preliminary data.</text>
</comment>
<reference evidence="2" key="1">
    <citation type="journal article" date="2014" name="Int. J. Syst. Evol. Microbiol.">
        <title>Complete genome sequence of Corynebacterium casei LMG S-19264T (=DSM 44701T), isolated from a smear-ripened cheese.</title>
        <authorList>
            <consortium name="US DOE Joint Genome Institute (JGI-PGF)"/>
            <person name="Walter F."/>
            <person name="Albersmeier A."/>
            <person name="Kalinowski J."/>
            <person name="Ruckert C."/>
        </authorList>
    </citation>
    <scope>NUCLEOTIDE SEQUENCE</scope>
    <source>
        <strain evidence="2">CGMCC 1.6333</strain>
    </source>
</reference>
<reference evidence="2" key="2">
    <citation type="submission" date="2020-09" db="EMBL/GenBank/DDBJ databases">
        <authorList>
            <person name="Sun Q."/>
            <person name="Zhou Y."/>
        </authorList>
    </citation>
    <scope>NUCLEOTIDE SEQUENCE</scope>
    <source>
        <strain evidence="2">CGMCC 1.6333</strain>
    </source>
</reference>
<dbReference type="RefSeq" id="WP_117157146.1">
    <property type="nucleotide sequence ID" value="NZ_BMLG01000015.1"/>
</dbReference>
<keyword evidence="1" id="KW-0175">Coiled coil</keyword>
<gene>
    <name evidence="2" type="ORF">GCM10011351_23830</name>
</gene>
<dbReference type="AlphaFoldDB" id="A0A917TTQ0"/>
<proteinExistence type="predicted"/>
<accession>A0A917TTQ0</accession>